<evidence type="ECO:0000313" key="4">
    <source>
        <dbReference type="EMBL" id="SMX69471.1"/>
    </source>
</evidence>
<evidence type="ECO:0000256" key="1">
    <source>
        <dbReference type="ARBA" id="ARBA00022741"/>
    </source>
</evidence>
<dbReference type="InterPro" id="IPR027417">
    <property type="entry name" value="P-loop_NTPase"/>
</dbReference>
<dbReference type="GO" id="GO:0005524">
    <property type="term" value="F:ATP binding"/>
    <property type="evidence" value="ECO:0007669"/>
    <property type="project" value="UniProtKB-KW"/>
</dbReference>
<evidence type="ECO:0000256" key="2">
    <source>
        <dbReference type="ARBA" id="ARBA00022840"/>
    </source>
</evidence>
<dbReference type="EMBL" id="FXZI01000002">
    <property type="protein sequence ID" value="SMX79384.1"/>
    <property type="molecule type" value="Genomic_DNA"/>
</dbReference>
<dbReference type="InterPro" id="IPR003439">
    <property type="entry name" value="ABC_transporter-like_ATP-bd"/>
</dbReference>
<keyword evidence="9" id="KW-1185">Reference proteome</keyword>
<dbReference type="Proteomes" id="UP000234289">
    <property type="component" value="Unassembled WGS sequence"/>
</dbReference>
<evidence type="ECO:0000313" key="7">
    <source>
        <dbReference type="Proteomes" id="UP000234289"/>
    </source>
</evidence>
<dbReference type="Proteomes" id="UP000234525">
    <property type="component" value="Unassembled WGS sequence"/>
</dbReference>
<dbReference type="EMBL" id="FXZG01000013">
    <property type="protein sequence ID" value="SMX88337.1"/>
    <property type="molecule type" value="Genomic_DNA"/>
</dbReference>
<protein>
    <submittedName>
        <fullName evidence="5">ABC transporter</fullName>
    </submittedName>
</protein>
<evidence type="ECO:0000259" key="3">
    <source>
        <dbReference type="SMART" id="SM00382"/>
    </source>
</evidence>
<evidence type="ECO:0000313" key="8">
    <source>
        <dbReference type="Proteomes" id="UP000234300"/>
    </source>
</evidence>
<keyword evidence="2" id="KW-0067">ATP-binding</keyword>
<dbReference type="Gene3D" id="3.40.50.300">
    <property type="entry name" value="P-loop containing nucleotide triphosphate hydrolases"/>
    <property type="match status" value="1"/>
</dbReference>
<dbReference type="InterPro" id="IPR003593">
    <property type="entry name" value="AAA+_ATPase"/>
</dbReference>
<dbReference type="SUPFAM" id="SSF52540">
    <property type="entry name" value="P-loop containing nucleoside triphosphate hydrolases"/>
    <property type="match status" value="1"/>
</dbReference>
<sequence>MWRNVLGSGACLNRVPRVIGQRNGSTESHTLGATGMQSTSQTLVDETEQAVSHVSLRGWGLSGKQGDVFSGLDLDVPRGSVAIIQGAAGSGKTSLLLSIAGRMRVTSGEGHVGELDIRKQPRLVREQVTVGHIAGLTDLENDFTLAQHIAERLIMLQPWYKPWVSKSSLREVIDVIRETFASATGVIDRLPEGNFSTSDAKDADFLIDDEGKAFVSELTELQKFLLELGLASLAQAPVVVLDNIDYLREREDRARAWAAILIYQELRRKRDPEHPLTVIASCEDSSDVDLVLDALSTEVSPTSVSTLQLTQHPRH</sequence>
<dbReference type="Pfam" id="PF00005">
    <property type="entry name" value="ABC_tran"/>
    <property type="match status" value="1"/>
</dbReference>
<organism evidence="5 8">
    <name type="scientific">Brevibacterium aurantiacum</name>
    <dbReference type="NCBI Taxonomy" id="273384"/>
    <lineage>
        <taxon>Bacteria</taxon>
        <taxon>Bacillati</taxon>
        <taxon>Actinomycetota</taxon>
        <taxon>Actinomycetes</taxon>
        <taxon>Micrococcales</taxon>
        <taxon>Brevibacteriaceae</taxon>
        <taxon>Brevibacterium</taxon>
    </lineage>
</organism>
<dbReference type="EMBL" id="FXZB01000004">
    <property type="protein sequence ID" value="SMX69471.1"/>
    <property type="molecule type" value="Genomic_DNA"/>
</dbReference>
<evidence type="ECO:0000313" key="9">
    <source>
        <dbReference type="Proteomes" id="UP000234525"/>
    </source>
</evidence>
<keyword evidence="1" id="KW-0547">Nucleotide-binding</keyword>
<proteinExistence type="predicted"/>
<gene>
    <name evidence="4" type="ORF">BAUR9175_00878</name>
    <name evidence="6" type="ORF">BAUR920_02250</name>
    <name evidence="5" type="ORF">BAURA86_01053</name>
</gene>
<feature type="domain" description="AAA+ ATPase" evidence="3">
    <location>
        <begin position="78"/>
        <end position="310"/>
    </location>
</feature>
<name>A0A2H1IW45_BREAU</name>
<reference evidence="5 8" key="2">
    <citation type="submission" date="2017-03" db="EMBL/GenBank/DDBJ databases">
        <authorList>
            <person name="Afonso C.L."/>
            <person name="Miller P.J."/>
            <person name="Scott M.A."/>
            <person name="Spackman E."/>
            <person name="Goraichik I."/>
            <person name="Dimitrov K.M."/>
            <person name="Suarez D.L."/>
            <person name="Swayne D.E."/>
        </authorList>
    </citation>
    <scope>NUCLEOTIDE SEQUENCE [LARGE SCALE GENOMIC DNA]</scope>
    <source>
        <strain evidence="5">8</strain>
        <strain evidence="8">8(6)</strain>
        <strain evidence="4">ATCC 9175</strain>
        <strain evidence="6">CNRZ 920</strain>
    </source>
</reference>
<dbReference type="GO" id="GO:0016887">
    <property type="term" value="F:ATP hydrolysis activity"/>
    <property type="evidence" value="ECO:0007669"/>
    <property type="project" value="InterPro"/>
</dbReference>
<dbReference type="AlphaFoldDB" id="A0A2H1IW45"/>
<evidence type="ECO:0000313" key="6">
    <source>
        <dbReference type="EMBL" id="SMX88337.1"/>
    </source>
</evidence>
<accession>A0A2H1IW45</accession>
<reference evidence="7 9" key="1">
    <citation type="submission" date="2017-03" db="EMBL/GenBank/DDBJ databases">
        <authorList>
            <person name="Monnet C."/>
        </authorList>
    </citation>
    <scope>NUCLEOTIDE SEQUENCE [LARGE SCALE GENOMIC DNA]</scope>
    <source>
        <strain evidence="9">ATCC 9175</strain>
        <strain evidence="7">CNRZ 920</strain>
    </source>
</reference>
<dbReference type="Proteomes" id="UP000234300">
    <property type="component" value="Unassembled WGS sequence"/>
</dbReference>
<evidence type="ECO:0000313" key="5">
    <source>
        <dbReference type="EMBL" id="SMX79384.1"/>
    </source>
</evidence>
<dbReference type="SMART" id="SM00382">
    <property type="entry name" value="AAA"/>
    <property type="match status" value="1"/>
</dbReference>